<name>A0A345T5F9_9ACTN</name>
<dbReference type="OrthoDB" id="3873701at2"/>
<evidence type="ECO:0000313" key="3">
    <source>
        <dbReference type="Proteomes" id="UP000249340"/>
    </source>
</evidence>
<evidence type="ECO:0000313" key="2">
    <source>
        <dbReference type="EMBL" id="AXI81214.1"/>
    </source>
</evidence>
<feature type="region of interest" description="Disordered" evidence="1">
    <location>
        <begin position="1"/>
        <end position="123"/>
    </location>
</feature>
<dbReference type="Proteomes" id="UP000249340">
    <property type="component" value="Chromosome"/>
</dbReference>
<dbReference type="EMBL" id="CP031264">
    <property type="protein sequence ID" value="AXI81214.1"/>
    <property type="molecule type" value="Genomic_DNA"/>
</dbReference>
<protein>
    <submittedName>
        <fullName evidence="2">Septum formation initiator family protein</fullName>
    </submittedName>
</protein>
<feature type="compositionally biased region" description="Pro residues" evidence="1">
    <location>
        <begin position="90"/>
        <end position="100"/>
    </location>
</feature>
<reference evidence="3" key="1">
    <citation type="submission" date="2018-07" db="EMBL/GenBank/DDBJ databases">
        <title>Streptacidiphilus bronchialis DSM 106435 chromosome.</title>
        <authorList>
            <person name="Batra D."/>
            <person name="Gulvik C.A."/>
        </authorList>
    </citation>
    <scope>NUCLEOTIDE SEQUENCE [LARGE SCALE GENOMIC DNA]</scope>
    <source>
        <strain evidence="3">DSM 106435</strain>
    </source>
</reference>
<accession>A0A345T5F9</accession>
<feature type="compositionally biased region" description="Low complexity" evidence="1">
    <location>
        <begin position="75"/>
        <end position="89"/>
    </location>
</feature>
<feature type="compositionally biased region" description="Polar residues" evidence="1">
    <location>
        <begin position="1"/>
        <end position="11"/>
    </location>
</feature>
<organism evidence="2 3">
    <name type="scientific">Peterkaempfera bronchialis</name>
    <dbReference type="NCBI Taxonomy" id="2126346"/>
    <lineage>
        <taxon>Bacteria</taxon>
        <taxon>Bacillati</taxon>
        <taxon>Actinomycetota</taxon>
        <taxon>Actinomycetes</taxon>
        <taxon>Kitasatosporales</taxon>
        <taxon>Streptomycetaceae</taxon>
        <taxon>Peterkaempfera</taxon>
    </lineage>
</organism>
<dbReference type="InterPro" id="IPR007060">
    <property type="entry name" value="FtsL/DivIC"/>
</dbReference>
<sequence>MLNTAVNQGSFELSRLQRETTRLTDEQQSLEQQIDRWAAPDALERRARRMGMVPGGSPAFLQDDGTVRGTPEQVSAAPSAPGSSAAPGALPQPSPQPPAHVPATADGAIQIVPAAPATGGGAR</sequence>
<feature type="compositionally biased region" description="Basic and acidic residues" evidence="1">
    <location>
        <begin position="15"/>
        <end position="25"/>
    </location>
</feature>
<dbReference type="Pfam" id="PF04977">
    <property type="entry name" value="DivIC"/>
    <property type="match status" value="1"/>
</dbReference>
<keyword evidence="3" id="KW-1185">Reference proteome</keyword>
<proteinExistence type="predicted"/>
<evidence type="ECO:0000256" key="1">
    <source>
        <dbReference type="SAM" id="MobiDB-lite"/>
    </source>
</evidence>
<gene>
    <name evidence="2" type="ORF">C7M71_006130</name>
</gene>
<dbReference type="KEGG" id="stri:C7M71_006130"/>
<dbReference type="AlphaFoldDB" id="A0A345T5F9"/>